<comment type="caution">
    <text evidence="2">The sequence shown here is derived from an EMBL/GenBank/DDBJ whole genome shotgun (WGS) entry which is preliminary data.</text>
</comment>
<organism evidence="2 3">
    <name type="scientific">Psychromarinibacter sediminicola</name>
    <dbReference type="NCBI Taxonomy" id="3033385"/>
    <lineage>
        <taxon>Bacteria</taxon>
        <taxon>Pseudomonadati</taxon>
        <taxon>Pseudomonadota</taxon>
        <taxon>Alphaproteobacteria</taxon>
        <taxon>Rhodobacterales</taxon>
        <taxon>Paracoccaceae</taxon>
        <taxon>Psychromarinibacter</taxon>
    </lineage>
</organism>
<reference evidence="2" key="1">
    <citation type="submission" date="2023-03" db="EMBL/GenBank/DDBJ databases">
        <title>Multiphase analysis and comparison of six strains from genera Psychromarinibacter, Lutimaribacter, and Maritimibacter, including a novel species: Psychromarinibacter sediminicola sp. nov.</title>
        <authorList>
            <person name="Wang Y.-H."/>
            <person name="Ye M.-Q."/>
            <person name="Du Z.-J."/>
        </authorList>
    </citation>
    <scope>NUCLEOTIDE SEQUENCE</scope>
    <source>
        <strain evidence="2">C21-152</strain>
    </source>
</reference>
<accession>A0AAE3TAF3</accession>
<keyword evidence="3" id="KW-1185">Reference proteome</keyword>
<dbReference type="InterPro" id="IPR009956">
    <property type="entry name" value="Post-segregation_anti-tox_CcdA"/>
</dbReference>
<dbReference type="Pfam" id="PF07362">
    <property type="entry name" value="CcdA"/>
    <property type="match status" value="1"/>
</dbReference>
<dbReference type="Proteomes" id="UP001220964">
    <property type="component" value="Unassembled WGS sequence"/>
</dbReference>
<dbReference type="EMBL" id="JARGYC010000061">
    <property type="protein sequence ID" value="MDF0602798.1"/>
    <property type="molecule type" value="Genomic_DNA"/>
</dbReference>
<evidence type="ECO:0000313" key="2">
    <source>
        <dbReference type="EMBL" id="MDF0602798.1"/>
    </source>
</evidence>
<keyword evidence="1" id="KW-1277">Toxin-antitoxin system</keyword>
<gene>
    <name evidence="2" type="ORF">P1J78_18820</name>
</gene>
<name>A0AAE3TAF3_9RHOB</name>
<dbReference type="AlphaFoldDB" id="A0AAE3TAF3"/>
<sequence length="77" mass="8449">MPKQPARKAPTLSLDPGLLEEARAYGVNVSRAAEAGVSEAVRAAKAEAWKRDNAEAIADWNAWAAEHGLPLERYRMF</sequence>
<dbReference type="RefSeq" id="WP_275568923.1">
    <property type="nucleotide sequence ID" value="NZ_JARGYC010000061.1"/>
</dbReference>
<evidence type="ECO:0000256" key="1">
    <source>
        <dbReference type="ARBA" id="ARBA00022649"/>
    </source>
</evidence>
<proteinExistence type="predicted"/>
<evidence type="ECO:0000313" key="3">
    <source>
        <dbReference type="Proteomes" id="UP001220964"/>
    </source>
</evidence>
<protein>
    <submittedName>
        <fullName evidence="2">Type II toxin-antitoxin system CcdA family antitoxin</fullName>
    </submittedName>
</protein>